<dbReference type="InParanoid" id="M1A2T3"/>
<dbReference type="AlphaFoldDB" id="M1A2T3"/>
<reference evidence="3" key="1">
    <citation type="journal article" date="2011" name="Nature">
        <title>Genome sequence and analysis of the tuber crop potato.</title>
        <authorList>
            <consortium name="The Potato Genome Sequencing Consortium"/>
        </authorList>
    </citation>
    <scope>NUCLEOTIDE SEQUENCE [LARGE SCALE GENOMIC DNA]</scope>
    <source>
        <strain evidence="3">cv. DM1-3 516 R44</strain>
    </source>
</reference>
<evidence type="ECO:0000313" key="2">
    <source>
        <dbReference type="EnsemblPlants" id="PGSC0003DMT400013406"/>
    </source>
</evidence>
<dbReference type="EnsemblPlants" id="PGSC0003DMT400013406">
    <property type="protein sequence ID" value="PGSC0003DMT400013406"/>
    <property type="gene ID" value="PGSC0003DMG400005230"/>
</dbReference>
<keyword evidence="1" id="KW-0472">Membrane</keyword>
<protein>
    <submittedName>
        <fullName evidence="2">Uncharacterized protein</fullName>
    </submittedName>
</protein>
<organism evidence="2 3">
    <name type="scientific">Solanum tuberosum</name>
    <name type="common">Potato</name>
    <dbReference type="NCBI Taxonomy" id="4113"/>
    <lineage>
        <taxon>Eukaryota</taxon>
        <taxon>Viridiplantae</taxon>
        <taxon>Streptophyta</taxon>
        <taxon>Embryophyta</taxon>
        <taxon>Tracheophyta</taxon>
        <taxon>Spermatophyta</taxon>
        <taxon>Magnoliopsida</taxon>
        <taxon>eudicotyledons</taxon>
        <taxon>Gunneridae</taxon>
        <taxon>Pentapetalae</taxon>
        <taxon>asterids</taxon>
        <taxon>lamiids</taxon>
        <taxon>Solanales</taxon>
        <taxon>Solanaceae</taxon>
        <taxon>Solanoideae</taxon>
        <taxon>Solaneae</taxon>
        <taxon>Solanum</taxon>
    </lineage>
</organism>
<dbReference type="HOGENOM" id="CLU_1985581_0_0_1"/>
<evidence type="ECO:0000256" key="1">
    <source>
        <dbReference type="SAM" id="Phobius"/>
    </source>
</evidence>
<dbReference type="Proteomes" id="UP000011115">
    <property type="component" value="Unassembled WGS sequence"/>
</dbReference>
<sequence length="131" mass="14904">MEVQSAQLVGIVNPIGDPPFGIFIIILVLPSASSCSVTLGDMALHRGTVRNKAADRTKKRRPEDRLNHWASRRIALVSPNVPVCQALKEKIKSAIERSSRRIVEQFRDTMPYTQSYRTSRMLKVKAKRRYK</sequence>
<dbReference type="Gramene" id="PGSC0003DMT400013406">
    <property type="protein sequence ID" value="PGSC0003DMT400013406"/>
    <property type="gene ID" value="PGSC0003DMG400005230"/>
</dbReference>
<keyword evidence="1" id="KW-0812">Transmembrane</keyword>
<feature type="transmembrane region" description="Helical" evidence="1">
    <location>
        <begin position="20"/>
        <end position="44"/>
    </location>
</feature>
<evidence type="ECO:0000313" key="3">
    <source>
        <dbReference type="Proteomes" id="UP000011115"/>
    </source>
</evidence>
<name>M1A2T3_SOLTU</name>
<accession>M1A2T3</accession>
<proteinExistence type="predicted"/>
<reference evidence="2" key="2">
    <citation type="submission" date="2015-06" db="UniProtKB">
        <authorList>
            <consortium name="EnsemblPlants"/>
        </authorList>
    </citation>
    <scope>IDENTIFICATION</scope>
    <source>
        <strain evidence="2">DM1-3 516 R44</strain>
    </source>
</reference>
<keyword evidence="3" id="KW-1185">Reference proteome</keyword>
<dbReference type="PaxDb" id="4113-PGSC0003DMT400013406"/>
<keyword evidence="1" id="KW-1133">Transmembrane helix</keyword>